<dbReference type="Pfam" id="PF02661">
    <property type="entry name" value="Fic"/>
    <property type="match status" value="1"/>
</dbReference>
<accession>A0A369QP91</accession>
<proteinExistence type="predicted"/>
<organism evidence="3 4">
    <name type="scientific">Adhaeribacter pallidiroseus</name>
    <dbReference type="NCBI Taxonomy" id="2072847"/>
    <lineage>
        <taxon>Bacteria</taxon>
        <taxon>Pseudomonadati</taxon>
        <taxon>Bacteroidota</taxon>
        <taxon>Cytophagia</taxon>
        <taxon>Cytophagales</taxon>
        <taxon>Hymenobacteraceae</taxon>
        <taxon>Adhaeribacter</taxon>
    </lineage>
</organism>
<dbReference type="GO" id="GO:0016740">
    <property type="term" value="F:transferase activity"/>
    <property type="evidence" value="ECO:0007669"/>
    <property type="project" value="UniProtKB-KW"/>
</dbReference>
<dbReference type="InterPro" id="IPR003812">
    <property type="entry name" value="Fido"/>
</dbReference>
<reference evidence="3 4" key="1">
    <citation type="submission" date="2018-04" db="EMBL/GenBank/DDBJ databases">
        <title>Adhaeribacter sp. HMF7616 genome sequencing and assembly.</title>
        <authorList>
            <person name="Kang H."/>
            <person name="Kang J."/>
            <person name="Cha I."/>
            <person name="Kim H."/>
            <person name="Joh K."/>
        </authorList>
    </citation>
    <scope>NUCLEOTIDE SEQUENCE [LARGE SCALE GENOMIC DNA]</scope>
    <source>
        <strain evidence="3 4">HMF7616</strain>
    </source>
</reference>
<dbReference type="RefSeq" id="WP_115374146.1">
    <property type="nucleotide sequence ID" value="NZ_QASA01000001.1"/>
</dbReference>
<protein>
    <submittedName>
        <fullName evidence="3">Adenosine monophosphate-protein transferase FICD like protein</fullName>
    </submittedName>
</protein>
<evidence type="ECO:0000313" key="4">
    <source>
        <dbReference type="Proteomes" id="UP000253919"/>
    </source>
</evidence>
<dbReference type="Gene3D" id="1.10.3290.10">
    <property type="entry name" value="Fido-like domain"/>
    <property type="match status" value="1"/>
</dbReference>
<keyword evidence="3" id="KW-0808">Transferase</keyword>
<sequence>MGEYTDAPDDNFLNITDKQLINEEEAIGVIRAEQFILDLETPIHFSVQLLQEIHRTAFGHLYDWAGKWRTSTPTVGNYLPPPPNQIPNLMYYFMDQLNYQYNNTKTDEDVVECLAYAHHRLVFIHPFTNGNGRSSRLLTDLIAFSKGYQNIELYQRNKGEARSLYLEAIRKADKHDLSALKDIIRSQLILLQ</sequence>
<feature type="active site" evidence="1">
    <location>
        <position position="125"/>
    </location>
</feature>
<evidence type="ECO:0000313" key="3">
    <source>
        <dbReference type="EMBL" id="RDC65077.1"/>
    </source>
</evidence>
<dbReference type="AlphaFoldDB" id="A0A369QP91"/>
<dbReference type="PROSITE" id="PS51459">
    <property type="entry name" value="FIDO"/>
    <property type="match status" value="1"/>
</dbReference>
<dbReference type="EMBL" id="QASA01000001">
    <property type="protein sequence ID" value="RDC65077.1"/>
    <property type="molecule type" value="Genomic_DNA"/>
</dbReference>
<dbReference type="PANTHER" id="PTHR13504:SF38">
    <property type="entry name" value="FIDO DOMAIN-CONTAINING PROTEIN"/>
    <property type="match status" value="1"/>
</dbReference>
<dbReference type="InterPro" id="IPR036597">
    <property type="entry name" value="Fido-like_dom_sf"/>
</dbReference>
<keyword evidence="4" id="KW-1185">Reference proteome</keyword>
<feature type="domain" description="Fido" evidence="2">
    <location>
        <begin position="45"/>
        <end position="186"/>
    </location>
</feature>
<dbReference type="PANTHER" id="PTHR13504">
    <property type="entry name" value="FIDO DOMAIN-CONTAINING PROTEIN DDB_G0283145"/>
    <property type="match status" value="1"/>
</dbReference>
<gene>
    <name evidence="3" type="ORF">AHMF7616_03700</name>
</gene>
<evidence type="ECO:0000256" key="1">
    <source>
        <dbReference type="PIRSR" id="PIRSR640198-1"/>
    </source>
</evidence>
<dbReference type="InterPro" id="IPR040198">
    <property type="entry name" value="Fido_containing"/>
</dbReference>
<dbReference type="OrthoDB" id="9813719at2"/>
<comment type="caution">
    <text evidence="3">The sequence shown here is derived from an EMBL/GenBank/DDBJ whole genome shotgun (WGS) entry which is preliminary data.</text>
</comment>
<dbReference type="Proteomes" id="UP000253919">
    <property type="component" value="Unassembled WGS sequence"/>
</dbReference>
<name>A0A369QP91_9BACT</name>
<dbReference type="SUPFAM" id="SSF140931">
    <property type="entry name" value="Fic-like"/>
    <property type="match status" value="1"/>
</dbReference>
<evidence type="ECO:0000259" key="2">
    <source>
        <dbReference type="PROSITE" id="PS51459"/>
    </source>
</evidence>